<dbReference type="Proteomes" id="UP000204095">
    <property type="component" value="Segment"/>
</dbReference>
<reference evidence="1 2" key="1">
    <citation type="journal article" date="2007" name="Virology">
        <title>Sequence and annotation of the 314-kb MT325 and the 321-kb FR483 viruses that infect Chlorella Pbi.</title>
        <authorList>
            <person name="Fitzgerald L.A."/>
            <person name="Graves M.V."/>
            <person name="Li X."/>
            <person name="Feldblyum T."/>
            <person name="Hartigan J."/>
            <person name="Van Etten J.L."/>
        </authorList>
    </citation>
    <scope>NUCLEOTIDE SEQUENCE [LARGE SCALE GENOMIC DNA]</scope>
    <source>
        <strain evidence="1 2">FR483</strain>
    </source>
</reference>
<protein>
    <submittedName>
        <fullName evidence="1">Uncharacterized protein n431R</fullName>
    </submittedName>
</protein>
<accession>A7J7D5</accession>
<evidence type="ECO:0000313" key="1">
    <source>
        <dbReference type="EMBL" id="ABT15716.1"/>
    </source>
</evidence>
<name>A7J7D5_PBCVF</name>
<organismHost>
    <name type="scientific">Paramecium bursaria</name>
    <dbReference type="NCBI Taxonomy" id="74790"/>
</organismHost>
<sequence>MLDVKGSKSLYEVIKTTMETILFQLVATLLLNATKKLEENVVSFMQVAAFEGKHVGKLGTGCSCRNHSRLH</sequence>
<dbReference type="RefSeq" id="YP_001426063.1">
    <property type="nucleotide sequence ID" value="NC_008603.1"/>
</dbReference>
<organism evidence="1 2">
    <name type="scientific">Paramecium bursaria Chlorella virus FR483</name>
    <name type="common">PBCV-FR483</name>
    <dbReference type="NCBI Taxonomy" id="399781"/>
    <lineage>
        <taxon>Viruses</taxon>
        <taxon>Varidnaviria</taxon>
        <taxon>Bamfordvirae</taxon>
        <taxon>Nucleocytoviricota</taxon>
        <taxon>Megaviricetes</taxon>
        <taxon>Algavirales</taxon>
        <taxon>Phycodnaviridae</taxon>
        <taxon>Chlorovirus</taxon>
        <taxon>Chlorovirus conductrix</taxon>
        <taxon>Paramecium bursaria Chlorella virus A1</taxon>
    </lineage>
</organism>
<gene>
    <name evidence="1" type="primary">n431R</name>
    <name evidence="1" type="ORF">FR483_n431R</name>
</gene>
<evidence type="ECO:0000313" key="2">
    <source>
        <dbReference type="Proteomes" id="UP000204095"/>
    </source>
</evidence>
<proteinExistence type="predicted"/>
<dbReference type="KEGG" id="vg:5469670"/>
<dbReference type="EMBL" id="DQ890022">
    <property type="protein sequence ID" value="ABT15716.1"/>
    <property type="molecule type" value="Genomic_DNA"/>
</dbReference>
<dbReference type="GeneID" id="5469670"/>